<dbReference type="EMBL" id="MLAK01000111">
    <property type="protein sequence ID" value="OHT16481.1"/>
    <property type="molecule type" value="Genomic_DNA"/>
</dbReference>
<dbReference type="AlphaFoldDB" id="A0A1J4KZ02"/>
<keyword evidence="3" id="KW-1185">Reference proteome</keyword>
<evidence type="ECO:0000256" key="1">
    <source>
        <dbReference type="SAM" id="MobiDB-lite"/>
    </source>
</evidence>
<proteinExistence type="predicted"/>
<accession>A0A1J4KZ02</accession>
<organism evidence="2 3">
    <name type="scientific">Tritrichomonas foetus</name>
    <dbReference type="NCBI Taxonomy" id="1144522"/>
    <lineage>
        <taxon>Eukaryota</taxon>
        <taxon>Metamonada</taxon>
        <taxon>Parabasalia</taxon>
        <taxon>Tritrichomonadida</taxon>
        <taxon>Tritrichomonadidae</taxon>
        <taxon>Tritrichomonas</taxon>
    </lineage>
</organism>
<feature type="region of interest" description="Disordered" evidence="1">
    <location>
        <begin position="1025"/>
        <end position="1059"/>
    </location>
</feature>
<feature type="compositionally biased region" description="Basic and acidic residues" evidence="1">
    <location>
        <begin position="1038"/>
        <end position="1059"/>
    </location>
</feature>
<protein>
    <submittedName>
        <fullName evidence="2">Uncharacterized protein</fullName>
    </submittedName>
</protein>
<comment type="caution">
    <text evidence="2">The sequence shown here is derived from an EMBL/GenBank/DDBJ whole genome shotgun (WGS) entry which is preliminary data.</text>
</comment>
<dbReference type="Proteomes" id="UP000179807">
    <property type="component" value="Unassembled WGS sequence"/>
</dbReference>
<gene>
    <name evidence="2" type="ORF">TRFO_02762</name>
</gene>
<dbReference type="VEuPathDB" id="TrichDB:TRFO_02762"/>
<reference evidence="2" key="1">
    <citation type="submission" date="2016-10" db="EMBL/GenBank/DDBJ databases">
        <authorList>
            <person name="Benchimol M."/>
            <person name="Almeida L.G."/>
            <person name="Vasconcelos A.T."/>
            <person name="Perreira-Neves A."/>
            <person name="Rosa I.A."/>
            <person name="Tasca T."/>
            <person name="Bogo M.R."/>
            <person name="de Souza W."/>
        </authorList>
    </citation>
    <scope>NUCLEOTIDE SEQUENCE [LARGE SCALE GENOMIC DNA]</scope>
    <source>
        <strain evidence="2">K</strain>
    </source>
</reference>
<dbReference type="RefSeq" id="XP_068369617.1">
    <property type="nucleotide sequence ID" value="XM_068490891.1"/>
</dbReference>
<evidence type="ECO:0000313" key="3">
    <source>
        <dbReference type="Proteomes" id="UP000179807"/>
    </source>
</evidence>
<name>A0A1J4KZ02_9EUKA</name>
<evidence type="ECO:0000313" key="2">
    <source>
        <dbReference type="EMBL" id="OHT16481.1"/>
    </source>
</evidence>
<sequence>MNDFRELIFQAFGKYELDSYDIPNNLRGLGSLLANELMKDPLKSKSFPEENRKIAENTIISLLVGMMCNGVVSDVEDKSQMMNIAFELTSLEFLLENLIFYVGCIPTYVNDLKLKISGLLNGNVKESDFFNTGLGILKLRHIISVFSGAIDEISQNRKAFYNMLILHDDMLMLNGIISNLVAYSDHVRPLLNSKKDYHSILEKFYQQAQSILGLVPQYQKIFAEYHFNIKNMYKLRNTPNLSEKSNKLQPLLENLTSYLFHLFADFGIISLTVSVLSPEKSLSYLKSINNLVKNFIEYNIISKNLLDVHFLNSSVDFDHILWDFKEKNSSSMQSLHSILDDLSSLISLGSTPFQEATNERLIMLLNKMMTIYKILPLKLEEFISCFKCDFKVEELNKLIKNEPSKTRISVSSSNIIKSLSKILSALLIKGIQFNQLITFIRMLTSDYKLFSTEYDILLKKEGIFQKRLDLLNKKVFIQDSMNKFTENFGLYYKDLNEPLLRVPAGLSACDILLKFCSITYDIPHFSLMKNLFDFLQQFSSEFFPLNYDLLDFILDSIKSNIDSLPEEVAFRVLYTTDLIIPFLNQSKDIYNNIDKNNPDYVISCILQNKKIYFAISFLISSLKFSQLTPYFSKIMTALSKLQYIFQSISFMFPELLHFYALQLSLRITKITKKLGKIIEGILLNVKNNSLSQMEKYLIEYKTINSSHLNYLIGISDDTLQSTKIYDNFSKENKLFISKTNLFLSQINEYFQSTFLSTNITTVINYIEQYLIKLTDLLKYEQCMPIVIGIDDQDINGPLVLDYWHQIHSQTVLLIHSLDKDINNVSINIFKLVSILDELIIFINNISLLKKYSAKLKDICLILLKSSAAISLNDLIYKNDVVSALQELIPITKSLKNIGDSLNQNVIDKVKHVKVSDNMLNSENKKEKISNEQHEFSITKFMINLPSSNEISNAFNFIDELMSNNPFKKTSVNDSKLPTIPLASSLLPTPKNLGDDISHLSSYQENVITSQVSHFNDNLKEKRQKVDSKLSEISPITNENRENHEKEKDMNASNKEEKKSSCTFLNNEKETHFEKLSSFPCDRTNQSLIPVSNQFKSLLFLEYDDDKNCDDFLKLLDIDLDNATFPFSPPFSARPSENTENEDELTHLDLNIDNLNELKENSRILKDISLKLCDDSSNMDYMNIIELRKGILNELIDNLVNELHEIE</sequence>
<dbReference type="GeneID" id="94825595"/>